<evidence type="ECO:0000256" key="5">
    <source>
        <dbReference type="ARBA" id="ARBA00023133"/>
    </source>
</evidence>
<feature type="binding site" evidence="10">
    <location>
        <position position="127"/>
    </location>
    <ligand>
        <name>Zn(2+)</name>
        <dbReference type="ChEBI" id="CHEBI:29105"/>
        <note>catalytic</note>
    </ligand>
</feature>
<dbReference type="Gene3D" id="3.20.20.70">
    <property type="entry name" value="Aldolase class I"/>
    <property type="match status" value="1"/>
</dbReference>
<evidence type="ECO:0000256" key="13">
    <source>
        <dbReference type="RuleBase" id="RU004161"/>
    </source>
</evidence>
<sequence>MRQPATNKPLRRPRRLRQSPAIRDLVREHDVSLNDLIHPIFIEEGIDEPKEVSAMPGIVRYPEAMVEQEIRELAELGVRYVMPFGISRHKDALGSDTWNGEGLLVRMIRAIKRACPEMVVIPDICFCEYTSHGHCGVVEDGHVCNDATVENLVKQCITAAEAGADMLAPSAMMDGQVRAIREGLDAAGYEQVGILAHSAKFSSSFYGPFRTAVDSELEGDRKGYQMDIANGRQALVECLLDEEEGADILMVKPGTPYLDVLANLRRRSDLPLASYQVGGEYAGIKYAAMAGALDEREVVFETLVGFKRAGADLIVSYYTRQVAEWLAGK</sequence>
<comment type="subunit">
    <text evidence="12">Homooctamer.</text>
</comment>
<feature type="active site" description="Schiff-base intermediate with substrate" evidence="9">
    <location>
        <position position="252"/>
    </location>
</feature>
<dbReference type="GO" id="GO:0005829">
    <property type="term" value="C:cytosol"/>
    <property type="evidence" value="ECO:0007669"/>
    <property type="project" value="TreeGrafter"/>
</dbReference>
<proteinExistence type="inferred from homology"/>
<reference evidence="14 15" key="1">
    <citation type="submission" date="2020-08" db="EMBL/GenBank/DDBJ databases">
        <title>Genomic Encyclopedia of Type Strains, Phase III (KMG-III): the genomes of soil and plant-associated and newly described type strains.</title>
        <authorList>
            <person name="Whitman W."/>
        </authorList>
    </citation>
    <scope>NUCLEOTIDE SEQUENCE [LARGE SCALE GENOMIC DNA]</scope>
    <source>
        <strain evidence="14 15">CECT 5995</strain>
    </source>
</reference>
<dbReference type="GO" id="GO:0004655">
    <property type="term" value="F:porphobilinogen synthase activity"/>
    <property type="evidence" value="ECO:0007669"/>
    <property type="project" value="UniProtKB-EC"/>
</dbReference>
<comment type="pathway">
    <text evidence="1">Porphyrin-containing compound metabolism; protoporphyrin-IX biosynthesis; coproporphyrinogen-III from 5-aminolevulinate: step 1/4.</text>
</comment>
<dbReference type="InterPro" id="IPR030656">
    <property type="entry name" value="ALAD_AS"/>
</dbReference>
<keyword evidence="10" id="KW-0862">Zinc</keyword>
<comment type="similarity">
    <text evidence="2 13">Belongs to the ALAD family.</text>
</comment>
<keyword evidence="15" id="KW-1185">Reference proteome</keyword>
<organism evidence="14 15">
    <name type="scientific">Halomonas organivorans</name>
    <dbReference type="NCBI Taxonomy" id="257772"/>
    <lineage>
        <taxon>Bacteria</taxon>
        <taxon>Pseudomonadati</taxon>
        <taxon>Pseudomonadota</taxon>
        <taxon>Gammaproteobacteria</taxon>
        <taxon>Oceanospirillales</taxon>
        <taxon>Halomonadaceae</taxon>
        <taxon>Halomonas</taxon>
    </lineage>
</organism>
<evidence type="ECO:0000313" key="15">
    <source>
        <dbReference type="Proteomes" id="UP000525987"/>
    </source>
</evidence>
<keyword evidence="11" id="KW-0460">Magnesium</keyword>
<evidence type="ECO:0000256" key="6">
    <source>
        <dbReference type="ARBA" id="ARBA00023239"/>
    </source>
</evidence>
<dbReference type="EC" id="4.2.1.24" evidence="3 12"/>
<dbReference type="GO" id="GO:0006782">
    <property type="term" value="P:protoporphyrinogen IX biosynthetic process"/>
    <property type="evidence" value="ECO:0007669"/>
    <property type="project" value="UniProtKB-UniPathway"/>
</dbReference>
<evidence type="ECO:0000256" key="1">
    <source>
        <dbReference type="ARBA" id="ARBA00004694"/>
    </source>
</evidence>
<dbReference type="InterPro" id="IPR013785">
    <property type="entry name" value="Aldolase_TIM"/>
</dbReference>
<protein>
    <recommendedName>
        <fullName evidence="4 12">Delta-aminolevulinic acid dehydratase</fullName>
        <ecNumber evidence="3 12">4.2.1.24</ecNumber>
    </recommendedName>
</protein>
<gene>
    <name evidence="14" type="ORF">FHR96_001970</name>
</gene>
<comment type="caution">
    <text evidence="14">The sequence shown here is derived from an EMBL/GenBank/DDBJ whole genome shotgun (WGS) entry which is preliminary data.</text>
</comment>
<feature type="active site" description="Schiff-base intermediate with substrate" evidence="9">
    <location>
        <position position="200"/>
    </location>
</feature>
<dbReference type="EMBL" id="JACHXM010000007">
    <property type="protein sequence ID" value="MBB3141096.1"/>
    <property type="molecule type" value="Genomic_DNA"/>
</dbReference>
<dbReference type="Proteomes" id="UP000525987">
    <property type="component" value="Unassembled WGS sequence"/>
</dbReference>
<feature type="binding site" evidence="10">
    <location>
        <position position="135"/>
    </location>
    <ligand>
        <name>Zn(2+)</name>
        <dbReference type="ChEBI" id="CHEBI:29105"/>
        <note>catalytic</note>
    </ligand>
</feature>
<dbReference type="InterPro" id="IPR001731">
    <property type="entry name" value="ALAD"/>
</dbReference>
<dbReference type="PANTHER" id="PTHR11458">
    <property type="entry name" value="DELTA-AMINOLEVULINIC ACID DEHYDRATASE"/>
    <property type="match status" value="1"/>
</dbReference>
<dbReference type="Pfam" id="PF00490">
    <property type="entry name" value="ALAD"/>
    <property type="match status" value="1"/>
</dbReference>
<dbReference type="PROSITE" id="PS00169">
    <property type="entry name" value="D_ALA_DEHYDRATASE"/>
    <property type="match status" value="1"/>
</dbReference>
<evidence type="ECO:0000256" key="2">
    <source>
        <dbReference type="ARBA" id="ARBA00008055"/>
    </source>
</evidence>
<keyword evidence="10" id="KW-0479">Metal-binding</keyword>
<feature type="binding site" evidence="11">
    <location>
        <position position="237"/>
    </location>
    <ligand>
        <name>Mg(2+)</name>
        <dbReference type="ChEBI" id="CHEBI:18420"/>
    </ligand>
</feature>
<dbReference type="NCBIfam" id="NF006762">
    <property type="entry name" value="PRK09283.1"/>
    <property type="match status" value="1"/>
</dbReference>
<feature type="binding site" evidence="10">
    <location>
        <position position="125"/>
    </location>
    <ligand>
        <name>Zn(2+)</name>
        <dbReference type="ChEBI" id="CHEBI:29105"/>
        <note>catalytic</note>
    </ligand>
</feature>
<dbReference type="UniPathway" id="UPA00251">
    <property type="reaction ID" value="UER00318"/>
</dbReference>
<dbReference type="FunFam" id="3.20.20.70:FF:000019">
    <property type="entry name" value="Delta-aminolevulinic acid dehydratase"/>
    <property type="match status" value="1"/>
</dbReference>
<dbReference type="RefSeq" id="WP_183387476.1">
    <property type="nucleotide sequence ID" value="NZ_JACHXM010000007.1"/>
</dbReference>
<keyword evidence="5" id="KW-0350">Heme biosynthesis</keyword>
<evidence type="ECO:0000256" key="11">
    <source>
        <dbReference type="PIRSR" id="PIRSR001415-5"/>
    </source>
</evidence>
<evidence type="ECO:0000256" key="7">
    <source>
        <dbReference type="ARBA" id="ARBA00023244"/>
    </source>
</evidence>
<dbReference type="CDD" id="cd00384">
    <property type="entry name" value="ALAD_PBGS"/>
    <property type="match status" value="1"/>
</dbReference>
<dbReference type="PIRSF" id="PIRSF001415">
    <property type="entry name" value="Porphbilin_synth"/>
    <property type="match status" value="1"/>
</dbReference>
<evidence type="ECO:0000256" key="3">
    <source>
        <dbReference type="ARBA" id="ARBA00012053"/>
    </source>
</evidence>
<evidence type="ECO:0000256" key="4">
    <source>
        <dbReference type="ARBA" id="ARBA00020771"/>
    </source>
</evidence>
<keyword evidence="6 12" id="KW-0456">Lyase</keyword>
<dbReference type="PANTHER" id="PTHR11458:SF1">
    <property type="entry name" value="DELTA-AMINOLEVULINIC ACID DEHYDRATASE"/>
    <property type="match status" value="1"/>
</dbReference>
<dbReference type="PRINTS" id="PR00144">
    <property type="entry name" value="DALDHYDRTASE"/>
</dbReference>
<comment type="catalytic activity">
    <reaction evidence="8 12">
        <text>2 5-aminolevulinate = porphobilinogen + 2 H2O + H(+)</text>
        <dbReference type="Rhea" id="RHEA:24064"/>
        <dbReference type="ChEBI" id="CHEBI:15377"/>
        <dbReference type="ChEBI" id="CHEBI:15378"/>
        <dbReference type="ChEBI" id="CHEBI:58126"/>
        <dbReference type="ChEBI" id="CHEBI:356416"/>
        <dbReference type="EC" id="4.2.1.24"/>
    </reaction>
</comment>
<evidence type="ECO:0000256" key="8">
    <source>
        <dbReference type="ARBA" id="ARBA00047651"/>
    </source>
</evidence>
<keyword evidence="7 12" id="KW-0627">Porphyrin biosynthesis</keyword>
<dbReference type="SUPFAM" id="SSF51569">
    <property type="entry name" value="Aldolase"/>
    <property type="match status" value="1"/>
</dbReference>
<dbReference type="SMART" id="SM01004">
    <property type="entry name" value="ALAD"/>
    <property type="match status" value="1"/>
</dbReference>
<evidence type="ECO:0000256" key="10">
    <source>
        <dbReference type="PIRSR" id="PIRSR001415-3"/>
    </source>
</evidence>
<evidence type="ECO:0000313" key="14">
    <source>
        <dbReference type="EMBL" id="MBB3141096.1"/>
    </source>
</evidence>
<dbReference type="AlphaFoldDB" id="A0A7W5G656"/>
<evidence type="ECO:0000256" key="9">
    <source>
        <dbReference type="PIRSR" id="PIRSR001415-1"/>
    </source>
</evidence>
<accession>A0A7W5G656</accession>
<dbReference type="GO" id="GO:0008270">
    <property type="term" value="F:zinc ion binding"/>
    <property type="evidence" value="ECO:0007669"/>
    <property type="project" value="TreeGrafter"/>
</dbReference>
<evidence type="ECO:0000256" key="12">
    <source>
        <dbReference type="RuleBase" id="RU000515"/>
    </source>
</evidence>
<dbReference type="NCBIfam" id="NF009923">
    <property type="entry name" value="PRK13384.1"/>
    <property type="match status" value="1"/>
</dbReference>
<name>A0A7W5G656_9GAMM</name>